<feature type="domain" description="HTH tetR-type" evidence="6">
    <location>
        <begin position="23"/>
        <end position="83"/>
    </location>
</feature>
<dbReference type="PANTHER" id="PTHR30055:SF238">
    <property type="entry name" value="MYCOFACTOCIN BIOSYNTHESIS TRANSCRIPTIONAL REGULATOR MFTR-RELATED"/>
    <property type="match status" value="1"/>
</dbReference>
<dbReference type="AlphaFoldDB" id="A0A7Z8NQ48"/>
<dbReference type="RefSeq" id="WP_154730040.1">
    <property type="nucleotide sequence ID" value="NZ_SZYE01000104.1"/>
</dbReference>
<evidence type="ECO:0000256" key="5">
    <source>
        <dbReference type="SAM" id="MobiDB-lite"/>
    </source>
</evidence>
<dbReference type="GO" id="GO:0000976">
    <property type="term" value="F:transcription cis-regulatory region binding"/>
    <property type="evidence" value="ECO:0007669"/>
    <property type="project" value="TreeGrafter"/>
</dbReference>
<name>A0A7Z8NQ48_9CELL</name>
<dbReference type="InterPro" id="IPR001647">
    <property type="entry name" value="HTH_TetR"/>
</dbReference>
<evidence type="ECO:0000256" key="4">
    <source>
        <dbReference type="PROSITE-ProRule" id="PRU00335"/>
    </source>
</evidence>
<feature type="region of interest" description="Disordered" evidence="5">
    <location>
        <begin position="1"/>
        <end position="23"/>
    </location>
</feature>
<organism evidence="7 8">
    <name type="scientific">Cellulomonas hominis</name>
    <dbReference type="NCBI Taxonomy" id="156981"/>
    <lineage>
        <taxon>Bacteria</taxon>
        <taxon>Bacillati</taxon>
        <taxon>Actinomycetota</taxon>
        <taxon>Actinomycetes</taxon>
        <taxon>Micrococcales</taxon>
        <taxon>Cellulomonadaceae</taxon>
        <taxon>Cellulomonas</taxon>
    </lineage>
</organism>
<dbReference type="SUPFAM" id="SSF48498">
    <property type="entry name" value="Tetracyclin repressor-like, C-terminal domain"/>
    <property type="match status" value="1"/>
</dbReference>
<dbReference type="InterPro" id="IPR009057">
    <property type="entry name" value="Homeodomain-like_sf"/>
</dbReference>
<accession>A0A7Z8NQ48</accession>
<dbReference type="InterPro" id="IPR036271">
    <property type="entry name" value="Tet_transcr_reg_TetR-rel_C_sf"/>
</dbReference>
<evidence type="ECO:0000256" key="2">
    <source>
        <dbReference type="ARBA" id="ARBA00023125"/>
    </source>
</evidence>
<proteinExistence type="predicted"/>
<dbReference type="GO" id="GO:0003700">
    <property type="term" value="F:DNA-binding transcription factor activity"/>
    <property type="evidence" value="ECO:0007669"/>
    <property type="project" value="TreeGrafter"/>
</dbReference>
<comment type="caution">
    <text evidence="7">The sequence shown here is derived from an EMBL/GenBank/DDBJ whole genome shotgun (WGS) entry which is preliminary data.</text>
</comment>
<dbReference type="PANTHER" id="PTHR30055">
    <property type="entry name" value="HTH-TYPE TRANSCRIPTIONAL REGULATOR RUTR"/>
    <property type="match status" value="1"/>
</dbReference>
<evidence type="ECO:0000256" key="1">
    <source>
        <dbReference type="ARBA" id="ARBA00023015"/>
    </source>
</evidence>
<dbReference type="Proteomes" id="UP000308121">
    <property type="component" value="Unassembled WGS sequence"/>
</dbReference>
<dbReference type="PROSITE" id="PS50977">
    <property type="entry name" value="HTH_TETR_2"/>
    <property type="match status" value="1"/>
</dbReference>
<dbReference type="Gene3D" id="1.10.357.10">
    <property type="entry name" value="Tetracycline Repressor, domain 2"/>
    <property type="match status" value="1"/>
</dbReference>
<evidence type="ECO:0000313" key="8">
    <source>
        <dbReference type="Proteomes" id="UP000308121"/>
    </source>
</evidence>
<evidence type="ECO:0000259" key="6">
    <source>
        <dbReference type="PROSITE" id="PS50977"/>
    </source>
</evidence>
<dbReference type="InterPro" id="IPR050109">
    <property type="entry name" value="HTH-type_TetR-like_transc_reg"/>
</dbReference>
<keyword evidence="3" id="KW-0804">Transcription</keyword>
<dbReference type="Pfam" id="PF00440">
    <property type="entry name" value="TetR_N"/>
    <property type="match status" value="1"/>
</dbReference>
<feature type="DNA-binding region" description="H-T-H motif" evidence="4">
    <location>
        <begin position="46"/>
        <end position="65"/>
    </location>
</feature>
<dbReference type="PRINTS" id="PR00455">
    <property type="entry name" value="HTHTETR"/>
</dbReference>
<sequence length="204" mass="21552">MPDAADAVPAPSGAVDSPGTGRRDTRRAIITATVALIADRGFSATSVDDIADRAGVAKGSVYYNFGSKGALFETVLTEGQRALTTALRGAAEGREGRDAVGALVHELLAQIQGHPDFAKVLVAEVFRTGRDWQDSIRQVRDEAFAVFAEVVAASWPHRDPSLTAAAMFGATLVAGLEWLAFQPERPVADVRRAVLATVLDQLPA</sequence>
<dbReference type="EMBL" id="SZYE01000104">
    <property type="protein sequence ID" value="TKR23162.1"/>
    <property type="molecule type" value="Genomic_DNA"/>
</dbReference>
<evidence type="ECO:0000256" key="3">
    <source>
        <dbReference type="ARBA" id="ARBA00023163"/>
    </source>
</evidence>
<dbReference type="SUPFAM" id="SSF46689">
    <property type="entry name" value="Homeodomain-like"/>
    <property type="match status" value="1"/>
</dbReference>
<keyword evidence="1" id="KW-0805">Transcription regulation</keyword>
<reference evidence="7 8" key="1">
    <citation type="submission" date="2019-05" db="EMBL/GenBank/DDBJ databases">
        <title>Genome sequence of Cellulomonas hominis strain CS1.</title>
        <authorList>
            <person name="Belmont J."/>
            <person name="Maclea K.S."/>
        </authorList>
    </citation>
    <scope>NUCLEOTIDE SEQUENCE [LARGE SCALE GENOMIC DNA]</scope>
    <source>
        <strain evidence="7 8">CS1</strain>
    </source>
</reference>
<keyword evidence="2 4" id="KW-0238">DNA-binding</keyword>
<gene>
    <name evidence="7" type="ORF">FA014_12675</name>
</gene>
<dbReference type="OrthoDB" id="3172830at2"/>
<protein>
    <submittedName>
        <fullName evidence="7">TetR/AcrR family transcriptional regulator</fullName>
    </submittedName>
</protein>
<evidence type="ECO:0000313" key="7">
    <source>
        <dbReference type="EMBL" id="TKR23162.1"/>
    </source>
</evidence>